<evidence type="ECO:0000313" key="3">
    <source>
        <dbReference type="Proteomes" id="UP000247099"/>
    </source>
</evidence>
<gene>
    <name evidence="2" type="ORF">DDZ13_13120</name>
</gene>
<dbReference type="AlphaFoldDB" id="A0A317ZDL0"/>
<dbReference type="InParanoid" id="A0A317ZDL0"/>
<comment type="caution">
    <text evidence="2">The sequence shown here is derived from an EMBL/GenBank/DDBJ whole genome shotgun (WGS) entry which is preliminary data.</text>
</comment>
<accession>A0A317ZDL0</accession>
<keyword evidence="1" id="KW-1133">Transmembrane helix</keyword>
<feature type="transmembrane region" description="Helical" evidence="1">
    <location>
        <begin position="42"/>
        <end position="69"/>
    </location>
</feature>
<dbReference type="EMBL" id="QHJQ01000011">
    <property type="protein sequence ID" value="PXA03160.1"/>
    <property type="molecule type" value="Genomic_DNA"/>
</dbReference>
<organism evidence="2 3">
    <name type="scientific">Coraliomargarita sinensis</name>
    <dbReference type="NCBI Taxonomy" id="2174842"/>
    <lineage>
        <taxon>Bacteria</taxon>
        <taxon>Pseudomonadati</taxon>
        <taxon>Verrucomicrobiota</taxon>
        <taxon>Opitutia</taxon>
        <taxon>Puniceicoccales</taxon>
        <taxon>Coraliomargaritaceae</taxon>
        <taxon>Coraliomargarita</taxon>
    </lineage>
</organism>
<dbReference type="RefSeq" id="WP_110131916.1">
    <property type="nucleotide sequence ID" value="NZ_QHJQ01000011.1"/>
</dbReference>
<protein>
    <submittedName>
        <fullName evidence="2">Uncharacterized protein</fullName>
    </submittedName>
</protein>
<dbReference type="Proteomes" id="UP000247099">
    <property type="component" value="Unassembled WGS sequence"/>
</dbReference>
<proteinExistence type="predicted"/>
<keyword evidence="1" id="KW-0472">Membrane</keyword>
<reference evidence="2 3" key="1">
    <citation type="submission" date="2018-05" db="EMBL/GenBank/DDBJ databases">
        <title>Coraliomargarita sinensis sp. nov., isolated from a marine solar saltern.</title>
        <authorList>
            <person name="Zhou L.Y."/>
        </authorList>
    </citation>
    <scope>NUCLEOTIDE SEQUENCE [LARGE SCALE GENOMIC DNA]</scope>
    <source>
        <strain evidence="2 3">WN38</strain>
    </source>
</reference>
<dbReference type="OrthoDB" id="9975052at2"/>
<evidence type="ECO:0000313" key="2">
    <source>
        <dbReference type="EMBL" id="PXA03160.1"/>
    </source>
</evidence>
<evidence type="ECO:0000256" key="1">
    <source>
        <dbReference type="SAM" id="Phobius"/>
    </source>
</evidence>
<sequence>MKYNECNHEVSFATSLLVTNPYNYPCPHCQKNLTLDKTGRRFLLGIATSAFLYAGAIGTVSILAAFQGIAIAQLALLNIAGLASGALFVLPLIYIAWKHSRFIERRKLENVRQFTRARADSEKTPFRYRLILSPSKC</sequence>
<keyword evidence="3" id="KW-1185">Reference proteome</keyword>
<keyword evidence="1" id="KW-0812">Transmembrane</keyword>
<feature type="transmembrane region" description="Helical" evidence="1">
    <location>
        <begin position="75"/>
        <end position="97"/>
    </location>
</feature>
<name>A0A317ZDL0_9BACT</name>